<accession>A0A929B733</accession>
<keyword evidence="3" id="KW-1185">Reference proteome</keyword>
<dbReference type="Pfam" id="PF00934">
    <property type="entry name" value="PE"/>
    <property type="match status" value="1"/>
</dbReference>
<name>A0A929B733_9PSEU</name>
<dbReference type="Gene3D" id="1.10.287.850">
    <property type="entry name" value="HP0062-like domain"/>
    <property type="match status" value="1"/>
</dbReference>
<dbReference type="AlphaFoldDB" id="A0A929B733"/>
<dbReference type="RefSeq" id="WP_193927839.1">
    <property type="nucleotide sequence ID" value="NZ_JADEYC010000012.1"/>
</dbReference>
<evidence type="ECO:0000259" key="1">
    <source>
        <dbReference type="Pfam" id="PF00934"/>
    </source>
</evidence>
<evidence type="ECO:0000313" key="2">
    <source>
        <dbReference type="EMBL" id="MBE9374404.1"/>
    </source>
</evidence>
<reference evidence="2" key="1">
    <citation type="submission" date="2020-10" db="EMBL/GenBank/DDBJ databases">
        <title>Diversity and distribution of actinomycetes associated with coral in the coast of Hainan.</title>
        <authorList>
            <person name="Li F."/>
        </authorList>
    </citation>
    <scope>NUCLEOTIDE SEQUENCE</scope>
    <source>
        <strain evidence="2">HNM0983</strain>
    </source>
</reference>
<feature type="domain" description="PE" evidence="1">
    <location>
        <begin position="10"/>
        <end position="101"/>
    </location>
</feature>
<dbReference type="Proteomes" id="UP000598360">
    <property type="component" value="Unassembled WGS sequence"/>
</dbReference>
<evidence type="ECO:0000313" key="3">
    <source>
        <dbReference type="Proteomes" id="UP000598360"/>
    </source>
</evidence>
<comment type="caution">
    <text evidence="2">The sequence shown here is derived from an EMBL/GenBank/DDBJ whole genome shotgun (WGS) entry which is preliminary data.</text>
</comment>
<gene>
    <name evidence="2" type="ORF">IQ251_08065</name>
</gene>
<proteinExistence type="predicted"/>
<dbReference type="EMBL" id="JADEYC010000012">
    <property type="protein sequence ID" value="MBE9374404.1"/>
    <property type="molecule type" value="Genomic_DNA"/>
</dbReference>
<sequence length="114" mass="12336">MSPSTPPAGVDVDPDGIQVAAADVRAAAQHARERLVELRDRVQVLPPAADPVSTAAAQRWQETLVAGERSHFGALLQRVAEIEEWCRRLDHIADEYAAAEAGAAHPLQQLQREA</sequence>
<protein>
    <submittedName>
        <fullName evidence="2">PE domain-containing protein</fullName>
    </submittedName>
</protein>
<organism evidence="2 3">
    <name type="scientific">Saccharopolyspora montiporae</name>
    <dbReference type="NCBI Taxonomy" id="2781240"/>
    <lineage>
        <taxon>Bacteria</taxon>
        <taxon>Bacillati</taxon>
        <taxon>Actinomycetota</taxon>
        <taxon>Actinomycetes</taxon>
        <taxon>Pseudonocardiales</taxon>
        <taxon>Pseudonocardiaceae</taxon>
        <taxon>Saccharopolyspora</taxon>
    </lineage>
</organism>
<dbReference type="InterPro" id="IPR000084">
    <property type="entry name" value="PE-PGRS_N"/>
</dbReference>